<dbReference type="EMBL" id="WOCD01000003">
    <property type="protein sequence ID" value="MUH72813.1"/>
    <property type="molecule type" value="Genomic_DNA"/>
</dbReference>
<evidence type="ECO:0000313" key="2">
    <source>
        <dbReference type="EMBL" id="MUH72813.1"/>
    </source>
</evidence>
<dbReference type="GO" id="GO:0016020">
    <property type="term" value="C:membrane"/>
    <property type="evidence" value="ECO:0007669"/>
    <property type="project" value="InterPro"/>
</dbReference>
<dbReference type="Proteomes" id="UP000439994">
    <property type="component" value="Unassembled WGS sequence"/>
</dbReference>
<name>A0A6N8F8S7_9GAMM</name>
<gene>
    <name evidence="2" type="ORF">GNP35_10100</name>
</gene>
<dbReference type="RefSeq" id="WP_155695964.1">
    <property type="nucleotide sequence ID" value="NZ_WOCD01000003.1"/>
</dbReference>
<feature type="transmembrane region" description="Helical" evidence="1">
    <location>
        <begin position="12"/>
        <end position="33"/>
    </location>
</feature>
<evidence type="ECO:0000313" key="3">
    <source>
        <dbReference type="Proteomes" id="UP000439994"/>
    </source>
</evidence>
<keyword evidence="1" id="KW-0472">Membrane</keyword>
<keyword evidence="1" id="KW-0812">Transmembrane</keyword>
<comment type="caution">
    <text evidence="2">The sequence shown here is derived from an EMBL/GenBank/DDBJ whole genome shotgun (WGS) entry which is preliminary data.</text>
</comment>
<feature type="transmembrane region" description="Helical" evidence="1">
    <location>
        <begin position="103"/>
        <end position="120"/>
    </location>
</feature>
<organism evidence="2 3">
    <name type="scientific">Psychrosphaera haliotis</name>
    <dbReference type="NCBI Taxonomy" id="555083"/>
    <lineage>
        <taxon>Bacteria</taxon>
        <taxon>Pseudomonadati</taxon>
        <taxon>Pseudomonadota</taxon>
        <taxon>Gammaproteobacteria</taxon>
        <taxon>Alteromonadales</taxon>
        <taxon>Pseudoalteromonadaceae</taxon>
        <taxon>Psychrosphaera</taxon>
    </lineage>
</organism>
<reference evidence="2 3" key="1">
    <citation type="submission" date="2019-11" db="EMBL/GenBank/DDBJ databases">
        <title>P. haliotis isolates from Z. marina roots.</title>
        <authorList>
            <person name="Cohen M."/>
            <person name="Jospin G."/>
            <person name="Eisen J.A."/>
            <person name="Coil D.A."/>
        </authorList>
    </citation>
    <scope>NUCLEOTIDE SEQUENCE [LARGE SCALE GENOMIC DNA]</scope>
    <source>
        <strain evidence="2 3">UCD-MCMsp1aY</strain>
    </source>
</reference>
<sequence>MKTVQEFADKFSVGLSILCAVHCLLLPILLVLLPSLTALQLQNEAFHFWMIVGVIPISIYALTVGCKKHQRYRLLLWGGSGLVLMVLALLLGHDLIGEYGEKVLTLVGASLVVFAHIGNFKRCQLHTNCTSHQSDSSCN</sequence>
<dbReference type="OrthoDB" id="34373at2"/>
<proteinExistence type="predicted"/>
<dbReference type="GO" id="GO:0015097">
    <property type="term" value="F:mercury ion transmembrane transporter activity"/>
    <property type="evidence" value="ECO:0007669"/>
    <property type="project" value="InterPro"/>
</dbReference>
<protein>
    <submittedName>
        <fullName evidence="2">MerC family mercury resistance protein</fullName>
    </submittedName>
</protein>
<dbReference type="AlphaFoldDB" id="A0A6N8F8S7"/>
<evidence type="ECO:0000256" key="1">
    <source>
        <dbReference type="SAM" id="Phobius"/>
    </source>
</evidence>
<dbReference type="Pfam" id="PF03203">
    <property type="entry name" value="MerC"/>
    <property type="match status" value="1"/>
</dbReference>
<accession>A0A6N8F8S7</accession>
<feature type="transmembrane region" description="Helical" evidence="1">
    <location>
        <begin position="74"/>
        <end position="91"/>
    </location>
</feature>
<dbReference type="InterPro" id="IPR004891">
    <property type="entry name" value="Mercury-R_MerC"/>
</dbReference>
<feature type="transmembrane region" description="Helical" evidence="1">
    <location>
        <begin position="45"/>
        <end position="62"/>
    </location>
</feature>
<keyword evidence="1" id="KW-1133">Transmembrane helix</keyword>
<keyword evidence="3" id="KW-1185">Reference proteome</keyword>